<name>A0AAE9ETU0_CAEBR</name>
<dbReference type="PANTHER" id="PTHR12400:SF51">
    <property type="entry name" value="INOSITOL POLYPHOSPHATE MULTIKINASE"/>
    <property type="match status" value="1"/>
</dbReference>
<dbReference type="AlphaFoldDB" id="A0AAE9ETU0"/>
<dbReference type="InterPro" id="IPR005522">
    <property type="entry name" value="IPK"/>
</dbReference>
<dbReference type="GO" id="GO:0032958">
    <property type="term" value="P:inositol phosphate biosynthetic process"/>
    <property type="evidence" value="ECO:0007669"/>
    <property type="project" value="InterPro"/>
</dbReference>
<dbReference type="Pfam" id="PF03770">
    <property type="entry name" value="IPK"/>
    <property type="match status" value="1"/>
</dbReference>
<evidence type="ECO:0000256" key="8">
    <source>
        <dbReference type="RuleBase" id="RU363090"/>
    </source>
</evidence>
<sequence length="311" mass="35290">MGSVSSEGLPESYQWFPDQIAGHHPSVIKNGKREIGLLKIPGSHEILKPKQDASRGEKEVALYKLLSSSSSVDATTSSSLLTTSSDGLRNGTRMKDVNRMKGLTAKFYGMETLFVDGEDREFLVLEDVTSDYTRPAILDLKMGQVTYDPLASAAKIEKETIKYPPQATMGLRILGYRLAIKKRDWLIQIHQCNKEVEIRDKDWGKSFDETNIQNGLSEYFSARHADLKMVLQEALDRLQPFKEFFESQESFKFFASSLLFVYEADKTLPINLRIVMIDFSHAFESNGQRDEGYLFGIKNLEKYLNSLISET</sequence>
<evidence type="ECO:0000256" key="7">
    <source>
        <dbReference type="ARBA" id="ARBA00036525"/>
    </source>
</evidence>
<evidence type="ECO:0000313" key="10">
    <source>
        <dbReference type="Proteomes" id="UP000829354"/>
    </source>
</evidence>
<evidence type="ECO:0000256" key="2">
    <source>
        <dbReference type="ARBA" id="ARBA00022679"/>
    </source>
</evidence>
<evidence type="ECO:0000256" key="3">
    <source>
        <dbReference type="ARBA" id="ARBA00022741"/>
    </source>
</evidence>
<dbReference type="GO" id="GO:0005524">
    <property type="term" value="F:ATP binding"/>
    <property type="evidence" value="ECO:0007669"/>
    <property type="project" value="UniProtKB-KW"/>
</dbReference>
<evidence type="ECO:0000256" key="5">
    <source>
        <dbReference type="ARBA" id="ARBA00022840"/>
    </source>
</evidence>
<comment type="catalytic activity">
    <reaction evidence="6">
        <text>1D-myo-inositol 1,4,5-trisphosphate + 2 ATP = 1D-myo-inositol 1,3,4,5,6-pentakisphosphate + 2 ADP + 2 H(+)</text>
        <dbReference type="Rhea" id="RHEA:32359"/>
        <dbReference type="ChEBI" id="CHEBI:15378"/>
        <dbReference type="ChEBI" id="CHEBI:30616"/>
        <dbReference type="ChEBI" id="CHEBI:57733"/>
        <dbReference type="ChEBI" id="CHEBI:203600"/>
        <dbReference type="ChEBI" id="CHEBI:456216"/>
        <dbReference type="EC" id="2.7.1.151"/>
    </reaction>
</comment>
<evidence type="ECO:0000256" key="6">
    <source>
        <dbReference type="ARBA" id="ARBA00036164"/>
    </source>
</evidence>
<keyword evidence="3" id="KW-0547">Nucleotide-binding</keyword>
<reference evidence="9 10" key="1">
    <citation type="submission" date="2022-04" db="EMBL/GenBank/DDBJ databases">
        <title>Chromosome-level reference genomes for two strains of Caenorhabditis briggsae: an improved platform for comparative genomics.</title>
        <authorList>
            <person name="Stevens L."/>
            <person name="Andersen E."/>
        </authorList>
    </citation>
    <scope>NUCLEOTIDE SEQUENCE [LARGE SCALE GENOMIC DNA]</scope>
    <source>
        <strain evidence="9">VX34</strain>
        <tissue evidence="9">Whole-organism</tissue>
    </source>
</reference>
<evidence type="ECO:0000256" key="4">
    <source>
        <dbReference type="ARBA" id="ARBA00022777"/>
    </source>
</evidence>
<dbReference type="GO" id="GO:0016301">
    <property type="term" value="F:kinase activity"/>
    <property type="evidence" value="ECO:0007669"/>
    <property type="project" value="UniProtKB-KW"/>
</dbReference>
<protein>
    <recommendedName>
        <fullName evidence="8">Kinase</fullName>
        <ecNumber evidence="8">2.7.-.-</ecNumber>
    </recommendedName>
</protein>
<keyword evidence="10" id="KW-1185">Reference proteome</keyword>
<comment type="similarity">
    <text evidence="1 8">Belongs to the inositol phosphokinase (IPK) family.</text>
</comment>
<dbReference type="SUPFAM" id="SSF56104">
    <property type="entry name" value="SAICAR synthase-like"/>
    <property type="match status" value="1"/>
</dbReference>
<dbReference type="PANTHER" id="PTHR12400">
    <property type="entry name" value="INOSITOL POLYPHOSPHATE KINASE"/>
    <property type="match status" value="1"/>
</dbReference>
<organism evidence="9 10">
    <name type="scientific">Caenorhabditis briggsae</name>
    <dbReference type="NCBI Taxonomy" id="6238"/>
    <lineage>
        <taxon>Eukaryota</taxon>
        <taxon>Metazoa</taxon>
        <taxon>Ecdysozoa</taxon>
        <taxon>Nematoda</taxon>
        <taxon>Chromadorea</taxon>
        <taxon>Rhabditida</taxon>
        <taxon>Rhabditina</taxon>
        <taxon>Rhabditomorpha</taxon>
        <taxon>Rhabditoidea</taxon>
        <taxon>Rhabditidae</taxon>
        <taxon>Peloderinae</taxon>
        <taxon>Caenorhabditis</taxon>
    </lineage>
</organism>
<keyword evidence="5" id="KW-0067">ATP-binding</keyword>
<proteinExistence type="inferred from homology"/>
<dbReference type="Proteomes" id="UP000829354">
    <property type="component" value="Chromosome IV"/>
</dbReference>
<accession>A0AAE9ETU0</accession>
<dbReference type="Gene3D" id="3.30.470.160">
    <property type="entry name" value="Inositol polyphosphate kinase"/>
    <property type="match status" value="1"/>
</dbReference>
<gene>
    <name evidence="9" type="ORF">L5515_012895</name>
</gene>
<dbReference type="EMBL" id="CP092623">
    <property type="protein sequence ID" value="UMM31406.1"/>
    <property type="molecule type" value="Genomic_DNA"/>
</dbReference>
<keyword evidence="2 8" id="KW-0808">Transferase</keyword>
<dbReference type="InterPro" id="IPR038286">
    <property type="entry name" value="IPK_sf"/>
</dbReference>
<keyword evidence="4 8" id="KW-0418">Kinase</keyword>
<dbReference type="EC" id="2.7.-.-" evidence="8"/>
<evidence type="ECO:0000313" key="9">
    <source>
        <dbReference type="EMBL" id="UMM31406.1"/>
    </source>
</evidence>
<evidence type="ECO:0000256" key="1">
    <source>
        <dbReference type="ARBA" id="ARBA00007374"/>
    </source>
</evidence>
<comment type="catalytic activity">
    <reaction evidence="7">
        <text>1D-myo-inositol 1,3,4,6-tetrakisphosphate + ATP = 1D-myo-inositol 1,3,4,5,6-pentakisphosphate + ADP + H(+)</text>
        <dbReference type="Rhea" id="RHEA:12717"/>
        <dbReference type="ChEBI" id="CHEBI:15378"/>
        <dbReference type="ChEBI" id="CHEBI:30616"/>
        <dbReference type="ChEBI" id="CHEBI:57660"/>
        <dbReference type="ChEBI" id="CHEBI:57733"/>
        <dbReference type="ChEBI" id="CHEBI:456216"/>
        <dbReference type="EC" id="2.7.1.140"/>
    </reaction>
</comment>